<protein>
    <recommendedName>
        <fullName evidence="11">Thymidine kinase</fullName>
        <ecNumber evidence="11">2.7.1.21</ecNumber>
    </recommendedName>
</protein>
<dbReference type="EMBL" id="JAHWGI010000100">
    <property type="protein sequence ID" value="KAK3909363.1"/>
    <property type="molecule type" value="Genomic_DNA"/>
</dbReference>
<keyword evidence="7" id="KW-0862">Zinc</keyword>
<name>A0AAE1L7I8_9NEOP</name>
<evidence type="ECO:0000313" key="14">
    <source>
        <dbReference type="Proteomes" id="UP001219518"/>
    </source>
</evidence>
<evidence type="ECO:0000256" key="10">
    <source>
        <dbReference type="ARBA" id="ARBA00048113"/>
    </source>
</evidence>
<keyword evidence="6 11" id="KW-0418">Kinase</keyword>
<proteinExistence type="inferred from homology"/>
<dbReference type="GO" id="GO:0071897">
    <property type="term" value="P:DNA biosynthetic process"/>
    <property type="evidence" value="ECO:0007669"/>
    <property type="project" value="UniProtKB-KW"/>
</dbReference>
<dbReference type="PANTHER" id="PTHR11441:SF0">
    <property type="entry name" value="THYMIDINE KINASE, CYTOSOLIC"/>
    <property type="match status" value="1"/>
</dbReference>
<organism evidence="13 14">
    <name type="scientific">Frankliniella fusca</name>
    <dbReference type="NCBI Taxonomy" id="407009"/>
    <lineage>
        <taxon>Eukaryota</taxon>
        <taxon>Metazoa</taxon>
        <taxon>Ecdysozoa</taxon>
        <taxon>Arthropoda</taxon>
        <taxon>Hexapoda</taxon>
        <taxon>Insecta</taxon>
        <taxon>Pterygota</taxon>
        <taxon>Neoptera</taxon>
        <taxon>Paraneoptera</taxon>
        <taxon>Thysanoptera</taxon>
        <taxon>Terebrantia</taxon>
        <taxon>Thripoidea</taxon>
        <taxon>Thripidae</taxon>
        <taxon>Frankliniella</taxon>
    </lineage>
</organism>
<keyword evidence="14" id="KW-1185">Reference proteome</keyword>
<reference evidence="13" key="1">
    <citation type="submission" date="2021-07" db="EMBL/GenBank/DDBJ databases">
        <authorList>
            <person name="Catto M.A."/>
            <person name="Jacobson A."/>
            <person name="Kennedy G."/>
            <person name="Labadie P."/>
            <person name="Hunt B.G."/>
            <person name="Srinivasan R."/>
        </authorList>
    </citation>
    <scope>NUCLEOTIDE SEQUENCE</scope>
    <source>
        <strain evidence="13">PL_HMW_Pooled</strain>
        <tissue evidence="13">Head</tissue>
    </source>
</reference>
<comment type="catalytic activity">
    <reaction evidence="10">
        <text>thymidine + ATP = dTMP + ADP + H(+)</text>
        <dbReference type="Rhea" id="RHEA:19129"/>
        <dbReference type="ChEBI" id="CHEBI:15378"/>
        <dbReference type="ChEBI" id="CHEBI:17748"/>
        <dbReference type="ChEBI" id="CHEBI:30616"/>
        <dbReference type="ChEBI" id="CHEBI:63528"/>
        <dbReference type="ChEBI" id="CHEBI:456216"/>
        <dbReference type="EC" id="2.7.1.21"/>
    </reaction>
    <physiologicalReaction direction="left-to-right" evidence="10">
        <dbReference type="Rhea" id="RHEA:19130"/>
    </physiologicalReaction>
</comment>
<evidence type="ECO:0000256" key="11">
    <source>
        <dbReference type="RuleBase" id="RU000544"/>
    </source>
</evidence>
<comment type="caution">
    <text evidence="13">The sequence shown here is derived from an EMBL/GenBank/DDBJ whole genome shotgun (WGS) entry which is preliminary data.</text>
</comment>
<evidence type="ECO:0000313" key="13">
    <source>
        <dbReference type="EMBL" id="KAK3909363.1"/>
    </source>
</evidence>
<keyword evidence="5 11" id="KW-0547">Nucleotide-binding</keyword>
<dbReference type="Pfam" id="PF00265">
    <property type="entry name" value="TK"/>
    <property type="match status" value="1"/>
</dbReference>
<evidence type="ECO:0000256" key="3">
    <source>
        <dbReference type="ARBA" id="ARBA00022679"/>
    </source>
</evidence>
<comment type="similarity">
    <text evidence="1 12">Belongs to the thymidine kinase family.</text>
</comment>
<reference evidence="13" key="2">
    <citation type="journal article" date="2023" name="BMC Genomics">
        <title>Pest status, molecular evolution, and epigenetic factors derived from the genome assembly of Frankliniella fusca, a thysanopteran phytovirus vector.</title>
        <authorList>
            <person name="Catto M.A."/>
            <person name="Labadie P.E."/>
            <person name="Jacobson A.L."/>
            <person name="Kennedy G.G."/>
            <person name="Srinivasan R."/>
            <person name="Hunt B.G."/>
        </authorList>
    </citation>
    <scope>NUCLEOTIDE SEQUENCE</scope>
    <source>
        <strain evidence="13">PL_HMW_Pooled</strain>
    </source>
</reference>
<dbReference type="EC" id="2.7.1.21" evidence="11"/>
<evidence type="ECO:0000256" key="1">
    <source>
        <dbReference type="ARBA" id="ARBA00007587"/>
    </source>
</evidence>
<keyword evidence="2 11" id="KW-0237">DNA synthesis</keyword>
<dbReference type="GO" id="GO:0004797">
    <property type="term" value="F:thymidine kinase activity"/>
    <property type="evidence" value="ECO:0007669"/>
    <property type="project" value="UniProtKB-EC"/>
</dbReference>
<dbReference type="GO" id="GO:0042802">
    <property type="term" value="F:identical protein binding"/>
    <property type="evidence" value="ECO:0007669"/>
    <property type="project" value="UniProtKB-ARBA"/>
</dbReference>
<dbReference type="AlphaFoldDB" id="A0AAE1L7I8"/>
<evidence type="ECO:0000256" key="2">
    <source>
        <dbReference type="ARBA" id="ARBA00022634"/>
    </source>
</evidence>
<keyword evidence="3 11" id="KW-0808">Transferase</keyword>
<dbReference type="FunFam" id="3.40.50.300:FF:001270">
    <property type="entry name" value="Thymidine kinase"/>
    <property type="match status" value="1"/>
</dbReference>
<dbReference type="PANTHER" id="PTHR11441">
    <property type="entry name" value="THYMIDINE KINASE"/>
    <property type="match status" value="1"/>
</dbReference>
<dbReference type="GO" id="GO:0046104">
    <property type="term" value="P:thymidine metabolic process"/>
    <property type="evidence" value="ECO:0007669"/>
    <property type="project" value="TreeGrafter"/>
</dbReference>
<evidence type="ECO:0000256" key="8">
    <source>
        <dbReference type="ARBA" id="ARBA00022840"/>
    </source>
</evidence>
<gene>
    <name evidence="13" type="ORF">KUF71_019418</name>
</gene>
<dbReference type="InterPro" id="IPR020633">
    <property type="entry name" value="Thymidine_kinase_CS"/>
</dbReference>
<dbReference type="GO" id="GO:0005524">
    <property type="term" value="F:ATP binding"/>
    <property type="evidence" value="ECO:0007669"/>
    <property type="project" value="UniProtKB-KW"/>
</dbReference>
<accession>A0AAE1L7I8</accession>
<dbReference type="PROSITE" id="PS00603">
    <property type="entry name" value="TK_CELLULAR_TYPE"/>
    <property type="match status" value="1"/>
</dbReference>
<dbReference type="InterPro" id="IPR027417">
    <property type="entry name" value="P-loop_NTPase"/>
</dbReference>
<dbReference type="InterPro" id="IPR001267">
    <property type="entry name" value="Thymidine_kinase"/>
</dbReference>
<dbReference type="Proteomes" id="UP001219518">
    <property type="component" value="Unassembled WGS sequence"/>
</dbReference>
<evidence type="ECO:0000256" key="7">
    <source>
        <dbReference type="ARBA" id="ARBA00022833"/>
    </source>
</evidence>
<dbReference type="FunFam" id="3.30.60.20:FF:000028">
    <property type="entry name" value="Thymidine kinase"/>
    <property type="match status" value="1"/>
</dbReference>
<dbReference type="Gene3D" id="3.40.50.300">
    <property type="entry name" value="P-loop containing nucleotide triphosphate hydrolases"/>
    <property type="match status" value="1"/>
</dbReference>
<dbReference type="GO" id="GO:0046872">
    <property type="term" value="F:metal ion binding"/>
    <property type="evidence" value="ECO:0007669"/>
    <property type="project" value="UniProtKB-KW"/>
</dbReference>
<evidence type="ECO:0000256" key="12">
    <source>
        <dbReference type="RuleBase" id="RU004165"/>
    </source>
</evidence>
<keyword evidence="8 11" id="KW-0067">ATP-binding</keyword>
<evidence type="ECO:0000256" key="6">
    <source>
        <dbReference type="ARBA" id="ARBA00022777"/>
    </source>
</evidence>
<evidence type="ECO:0000256" key="9">
    <source>
        <dbReference type="ARBA" id="ARBA00046642"/>
    </source>
</evidence>
<dbReference type="SUPFAM" id="SSF57716">
    <property type="entry name" value="Glucocorticoid receptor-like (DNA-binding domain)"/>
    <property type="match status" value="1"/>
</dbReference>
<dbReference type="Gene3D" id="3.30.60.20">
    <property type="match status" value="1"/>
</dbReference>
<keyword evidence="4" id="KW-0479">Metal-binding</keyword>
<sequence length="211" mass="23785">MFSGKTTELIRRMKRYQIAKYNCLILRYAKDVRYSTTGIATHDKQELPAVSAEKLTAVKKYTHDVNVIGIDEGQFFPDCVDFAEEMANAGKIVIVAALDGDFQRLGFGDILRLIPLAESVVKLKAVCMACFNDASFTKRTTLEKELEVIGGEDKYMAVCRSCHHSVTTMTPSKFPLSESTNRMKTPSKVEEHVKVKRDLMDSMDVENCYYA</sequence>
<evidence type="ECO:0000256" key="4">
    <source>
        <dbReference type="ARBA" id="ARBA00022723"/>
    </source>
</evidence>
<comment type="subunit">
    <text evidence="9">Homotetramer. Tetramerization from dimerization is induced by ATP and increases catalytic efficiency due to a high affinity for thymidine. Tetramerization is inhibited by phosphorylation at Ser-13. Interacts (via the KEN box) with FZR1.</text>
</comment>
<dbReference type="SUPFAM" id="SSF52540">
    <property type="entry name" value="P-loop containing nucleoside triphosphate hydrolases"/>
    <property type="match status" value="1"/>
</dbReference>
<evidence type="ECO:0000256" key="5">
    <source>
        <dbReference type="ARBA" id="ARBA00022741"/>
    </source>
</evidence>